<accession>A0ABQ5KI18</accession>
<feature type="non-terminal residue" evidence="1">
    <location>
        <position position="1"/>
    </location>
</feature>
<reference evidence="1" key="1">
    <citation type="submission" date="2022-03" db="EMBL/GenBank/DDBJ databases">
        <title>Draft genome sequence of Aduncisulcus paluster, a free-living microaerophilic Fornicata.</title>
        <authorList>
            <person name="Yuyama I."/>
            <person name="Kume K."/>
            <person name="Tamura T."/>
            <person name="Inagaki Y."/>
            <person name="Hashimoto T."/>
        </authorList>
    </citation>
    <scope>NUCLEOTIDE SEQUENCE</scope>
    <source>
        <strain evidence="1">NY0171</strain>
    </source>
</reference>
<feature type="non-terminal residue" evidence="1">
    <location>
        <position position="112"/>
    </location>
</feature>
<name>A0ABQ5KI18_9EUKA</name>
<protein>
    <submittedName>
        <fullName evidence="1">Uncharacterized protein</fullName>
    </submittedName>
</protein>
<dbReference type="Proteomes" id="UP001057375">
    <property type="component" value="Unassembled WGS sequence"/>
</dbReference>
<evidence type="ECO:0000313" key="2">
    <source>
        <dbReference type="Proteomes" id="UP001057375"/>
    </source>
</evidence>
<proteinExistence type="predicted"/>
<comment type="caution">
    <text evidence="1">The sequence shown here is derived from an EMBL/GenBank/DDBJ whole genome shotgun (WGS) entry which is preliminary data.</text>
</comment>
<keyword evidence="2" id="KW-1185">Reference proteome</keyword>
<dbReference type="EMBL" id="BQXS01008903">
    <property type="protein sequence ID" value="GKT30580.1"/>
    <property type="molecule type" value="Genomic_DNA"/>
</dbReference>
<evidence type="ECO:0000313" key="1">
    <source>
        <dbReference type="EMBL" id="GKT30580.1"/>
    </source>
</evidence>
<sequence>PSQMEALYKQMLRKPEAKAEEKSYIDGLMLSVTSTAFSPATKTLKAPEGWEVLSFDLELNGLSDELIYTNQIDVTLRTADGVSRSVRDQILADKIEGLMTINEQIQALVRTE</sequence>
<gene>
    <name evidence="1" type="ORF">ADUPG1_005555</name>
</gene>
<organism evidence="1 2">
    <name type="scientific">Aduncisulcus paluster</name>
    <dbReference type="NCBI Taxonomy" id="2918883"/>
    <lineage>
        <taxon>Eukaryota</taxon>
        <taxon>Metamonada</taxon>
        <taxon>Carpediemonas-like organisms</taxon>
        <taxon>Aduncisulcus</taxon>
    </lineage>
</organism>